<reference evidence="2 3" key="1">
    <citation type="journal article" date="2019" name="J. Hered.">
        <title>An Improved Genome Assembly for Drosophila navojoa, the Basal Species in the mojavensis Cluster.</title>
        <authorList>
            <person name="Vanderlinde T."/>
            <person name="Dupim E.G."/>
            <person name="Nazario-Yepiz N.O."/>
            <person name="Carvalho A.B."/>
        </authorList>
    </citation>
    <scope>NUCLEOTIDE SEQUENCE [LARGE SCALE GENOMIC DNA]</scope>
    <source>
        <strain evidence="2">Navoj_Jal97</strain>
        <tissue evidence="2">Whole organism</tissue>
    </source>
</reference>
<dbReference type="Proteomes" id="UP000295192">
    <property type="component" value="Unassembled WGS sequence"/>
</dbReference>
<evidence type="ECO:0008006" key="4">
    <source>
        <dbReference type="Google" id="ProtNLM"/>
    </source>
</evidence>
<feature type="chain" id="PRO_5019829031" description="MD-2-related lipid-recognition domain-containing protein" evidence="1">
    <location>
        <begin position="26"/>
        <end position="192"/>
    </location>
</feature>
<protein>
    <recommendedName>
        <fullName evidence="4">MD-2-related lipid-recognition domain-containing protein</fullName>
    </recommendedName>
</protein>
<evidence type="ECO:0000313" key="3">
    <source>
        <dbReference type="Proteomes" id="UP000295192"/>
    </source>
</evidence>
<evidence type="ECO:0000256" key="1">
    <source>
        <dbReference type="SAM" id="SignalP"/>
    </source>
</evidence>
<dbReference type="InterPro" id="IPR006601">
    <property type="entry name" value="Uncharacterised_DM11_DROME"/>
</dbReference>
<organism evidence="2 3">
    <name type="scientific">Drosophila navojoa</name>
    <name type="common">Fruit fly</name>
    <dbReference type="NCBI Taxonomy" id="7232"/>
    <lineage>
        <taxon>Eukaryota</taxon>
        <taxon>Metazoa</taxon>
        <taxon>Ecdysozoa</taxon>
        <taxon>Arthropoda</taxon>
        <taxon>Hexapoda</taxon>
        <taxon>Insecta</taxon>
        <taxon>Pterygota</taxon>
        <taxon>Neoptera</taxon>
        <taxon>Endopterygota</taxon>
        <taxon>Diptera</taxon>
        <taxon>Brachycera</taxon>
        <taxon>Muscomorpha</taxon>
        <taxon>Ephydroidea</taxon>
        <taxon>Drosophilidae</taxon>
        <taxon>Drosophila</taxon>
    </lineage>
</organism>
<gene>
    <name evidence="2" type="ORF">AWZ03_010870</name>
</gene>
<accession>A0A484B1W6</accession>
<evidence type="ECO:0000313" key="2">
    <source>
        <dbReference type="EMBL" id="TDG42704.1"/>
    </source>
</evidence>
<dbReference type="AlphaFoldDB" id="A0A484B1W6"/>
<dbReference type="SMART" id="SM00675">
    <property type="entry name" value="DM11"/>
    <property type="match status" value="1"/>
</dbReference>
<keyword evidence="1" id="KW-0732">Signal</keyword>
<dbReference type="EMBL" id="LSRL02000205">
    <property type="protein sequence ID" value="TDG42704.1"/>
    <property type="molecule type" value="Genomic_DNA"/>
</dbReference>
<name>A0A484B1W6_DRONA</name>
<feature type="signal peptide" evidence="1">
    <location>
        <begin position="1"/>
        <end position="25"/>
    </location>
</feature>
<dbReference type="OrthoDB" id="7912743at2759"/>
<dbReference type="OMA" id="ERSEWIP"/>
<keyword evidence="3" id="KW-1185">Reference proteome</keyword>
<sequence length="192" mass="22173">MSTMLQPRRIVCLLLALLPLRAELATYDVFLDEDIFQESCDPREDRGNVALSELLENNLTSVLIDDTSYITGEFIVKAQLPPGRIKLEADIRRQERGRWVPTFISIKRDDFCKALFDPFELWHFFIITNVPRSQRICPPKKGHVYTFRNISNRMHLENMPRWNILGNVKVVMHLSVGNLTTCAALHCTVSED</sequence>
<comment type="caution">
    <text evidence="2">The sequence shown here is derived from an EMBL/GenBank/DDBJ whole genome shotgun (WGS) entry which is preliminary data.</text>
</comment>
<proteinExistence type="predicted"/>